<dbReference type="EMBL" id="LATL02000353">
    <property type="protein sequence ID" value="KKD38790.1"/>
    <property type="molecule type" value="Genomic_DNA"/>
</dbReference>
<proteinExistence type="predicted"/>
<protein>
    <submittedName>
        <fullName evidence="1">Uncharacterized protein</fullName>
    </submittedName>
</protein>
<name>A0A0F5YKT8_9CYAN</name>
<gene>
    <name evidence="1" type="ORF">WN50_07025</name>
</gene>
<evidence type="ECO:0000313" key="1">
    <source>
        <dbReference type="EMBL" id="KKD38790.1"/>
    </source>
</evidence>
<accession>A0A0F5YKT8</accession>
<evidence type="ECO:0000313" key="2">
    <source>
        <dbReference type="Proteomes" id="UP000033607"/>
    </source>
</evidence>
<dbReference type="AlphaFoldDB" id="A0A0F5YKT8"/>
<sequence length="82" mass="9832">MDYQNVISAIDRTLQQEAKKKFYSYSKFRYLTAALWLLKFDSDRRFQEVSYYLRQAEAWDIASMFHKYIDANSKTSCDGSDY</sequence>
<reference evidence="1 2" key="1">
    <citation type="submission" date="2015-06" db="EMBL/GenBank/DDBJ databases">
        <title>Draft genome assembly of filamentous brackish cyanobacterium Limnoraphis robusta strain CS-951.</title>
        <authorList>
            <person name="Willis A."/>
            <person name="Parks M."/>
            <person name="Burford M.A."/>
        </authorList>
    </citation>
    <scope>NUCLEOTIDE SEQUENCE [LARGE SCALE GENOMIC DNA]</scope>
    <source>
        <strain evidence="1 2">CS-951</strain>
    </source>
</reference>
<organism evidence="1 2">
    <name type="scientific">Limnoraphis robusta CS-951</name>
    <dbReference type="NCBI Taxonomy" id="1637645"/>
    <lineage>
        <taxon>Bacteria</taxon>
        <taxon>Bacillati</taxon>
        <taxon>Cyanobacteriota</taxon>
        <taxon>Cyanophyceae</taxon>
        <taxon>Oscillatoriophycideae</taxon>
        <taxon>Oscillatoriales</taxon>
        <taxon>Sirenicapillariaceae</taxon>
        <taxon>Limnoraphis</taxon>
    </lineage>
</organism>
<dbReference type="Proteomes" id="UP000033607">
    <property type="component" value="Unassembled WGS sequence"/>
</dbReference>
<comment type="caution">
    <text evidence="1">The sequence shown here is derived from an EMBL/GenBank/DDBJ whole genome shotgun (WGS) entry which is preliminary data.</text>
</comment>
<dbReference type="RefSeq" id="WP_046277808.1">
    <property type="nucleotide sequence ID" value="NZ_LATL02000353.1"/>
</dbReference>